<gene>
    <name evidence="1" type="ORF">C1E23_18675</name>
</gene>
<comment type="caution">
    <text evidence="1">The sequence shown here is derived from an EMBL/GenBank/DDBJ whole genome shotgun (WGS) entry which is preliminary data.</text>
</comment>
<dbReference type="AlphaFoldDB" id="A0A4Q7IIE1"/>
<reference evidence="1 2" key="1">
    <citation type="submission" date="2018-01" db="EMBL/GenBank/DDBJ databases">
        <title>Co-occurrence of chitin degradation, pigmentation and bioactivity in marine Pseudoalteromonas.</title>
        <authorList>
            <person name="Paulsen S."/>
            <person name="Gram L."/>
            <person name="Machado H."/>
        </authorList>
    </citation>
    <scope>NUCLEOTIDE SEQUENCE [LARGE SCALE GENOMIC DNA]</scope>
    <source>
        <strain evidence="1 2">S3898</strain>
    </source>
</reference>
<sequence length="32" mass="3765">MNNLDAIYVNADDFCLLFELQWLEHLILIGVE</sequence>
<evidence type="ECO:0000313" key="2">
    <source>
        <dbReference type="Proteomes" id="UP000291338"/>
    </source>
</evidence>
<dbReference type="EMBL" id="PPSX01000092">
    <property type="protein sequence ID" value="RZQ51590.1"/>
    <property type="molecule type" value="Genomic_DNA"/>
</dbReference>
<accession>A0A4Q7IIE1</accession>
<proteinExistence type="predicted"/>
<evidence type="ECO:0000313" key="1">
    <source>
        <dbReference type="EMBL" id="RZQ51590.1"/>
    </source>
</evidence>
<feature type="non-terminal residue" evidence="1">
    <location>
        <position position="32"/>
    </location>
</feature>
<organism evidence="1 2">
    <name type="scientific">Pseudoalteromonas phenolica</name>
    <dbReference type="NCBI Taxonomy" id="161398"/>
    <lineage>
        <taxon>Bacteria</taxon>
        <taxon>Pseudomonadati</taxon>
        <taxon>Pseudomonadota</taxon>
        <taxon>Gammaproteobacteria</taxon>
        <taxon>Alteromonadales</taxon>
        <taxon>Pseudoalteromonadaceae</taxon>
        <taxon>Pseudoalteromonas</taxon>
    </lineage>
</organism>
<dbReference type="Proteomes" id="UP000291338">
    <property type="component" value="Unassembled WGS sequence"/>
</dbReference>
<protein>
    <submittedName>
        <fullName evidence="1">IS982 family transposase</fullName>
    </submittedName>
</protein>
<name>A0A4Q7IIE1_9GAMM</name>